<dbReference type="PANTHER" id="PTHR10543:SF139">
    <property type="entry name" value="DIOXYGENASE"/>
    <property type="match status" value="1"/>
</dbReference>
<keyword evidence="7" id="KW-1185">Reference proteome</keyword>
<evidence type="ECO:0000313" key="6">
    <source>
        <dbReference type="EMBL" id="MDJ1181980.1"/>
    </source>
</evidence>
<dbReference type="RefSeq" id="WP_283756629.1">
    <property type="nucleotide sequence ID" value="NZ_JAQOSQ010000001.1"/>
</dbReference>
<feature type="region of interest" description="Disordered" evidence="5">
    <location>
        <begin position="1"/>
        <end position="21"/>
    </location>
</feature>
<accession>A0ABT7BS15</accession>
<keyword evidence="3" id="KW-0479">Metal-binding</keyword>
<comment type="similarity">
    <text evidence="2">Belongs to the carotenoid oxygenase family.</text>
</comment>
<dbReference type="Proteomes" id="UP001232992">
    <property type="component" value="Unassembled WGS sequence"/>
</dbReference>
<dbReference type="PANTHER" id="PTHR10543">
    <property type="entry name" value="BETA-CAROTENE DIOXYGENASE"/>
    <property type="match status" value="1"/>
</dbReference>
<protein>
    <submittedName>
        <fullName evidence="6">Carotenoid oxygenase family protein</fullName>
    </submittedName>
</protein>
<reference evidence="6 7" key="1">
    <citation type="submission" date="2023-01" db="EMBL/GenBank/DDBJ databases">
        <title>Novel diversity within Roseofilum (Cyanobacteria; Desertifilaceae) from marine benthic mats with descriptions of four novel species.</title>
        <authorList>
            <person name="Wang Y."/>
            <person name="Berthold D.E."/>
            <person name="Hu J."/>
            <person name="Lefler F.W."/>
            <person name="Laughinghouse H.D. IV."/>
        </authorList>
    </citation>
    <scope>NUCLEOTIDE SEQUENCE [LARGE SCALE GENOMIC DNA]</scope>
    <source>
        <strain evidence="6 7">BLCC-M143</strain>
    </source>
</reference>
<evidence type="ECO:0000256" key="4">
    <source>
        <dbReference type="ARBA" id="ARBA00023004"/>
    </source>
</evidence>
<feature type="compositionally biased region" description="Low complexity" evidence="5">
    <location>
        <begin position="1"/>
        <end position="18"/>
    </location>
</feature>
<name>A0ABT7BS15_9CYAN</name>
<sequence>MSASSPTTAPPSWSAAVTQPGREFPLTPLPLLEGEIPPGLRGTLYRNGPGRLERGGARVGHWFDGDGAILAVRFSDGGATGVYRYVQTQGYREESAAGRFLYPGFGMRAPGPFWKRWGKFPKHCANTSVLALPDKLLALWEGGHPYGLDLETLETLGLDSLSQLEPEMVYSAHPKVDGATGEIFNFGVSPGPSPQLHLYKSDRNGTITQQAKHPLQSSPVLHDFAIAGPYLVFFIPPVEIQLLPILFGYRSFADSLKWQPSQGTQILIFDRHSLELVSQSTAESWYQWHFSNGFVDDRGSIIIDFARYDDFQTNEFLREVASGKTKTAALSRLWRSHLNPKTGELTDSYPLVELSSEFPSVAPSEVGNYARYTYLSVRREGTSLAEDLLDAIARWDDRTQTLEIADPGSGLYPTEPIYVTDLENSDRGWLLTVVYCSSSHTSEVWVYDAARLSDAPVCRLQLPSVIPIGFHGTWKAQMR</sequence>
<evidence type="ECO:0000256" key="5">
    <source>
        <dbReference type="SAM" id="MobiDB-lite"/>
    </source>
</evidence>
<dbReference type="EMBL" id="JAQOSQ010000001">
    <property type="protein sequence ID" value="MDJ1181980.1"/>
    <property type="molecule type" value="Genomic_DNA"/>
</dbReference>
<comment type="cofactor">
    <cofactor evidence="1">
        <name>Fe(2+)</name>
        <dbReference type="ChEBI" id="CHEBI:29033"/>
    </cofactor>
</comment>
<evidence type="ECO:0000256" key="2">
    <source>
        <dbReference type="ARBA" id="ARBA00006787"/>
    </source>
</evidence>
<organism evidence="6 7">
    <name type="scientific">Roseofilum casamattae BLCC-M143</name>
    <dbReference type="NCBI Taxonomy" id="3022442"/>
    <lineage>
        <taxon>Bacteria</taxon>
        <taxon>Bacillati</taxon>
        <taxon>Cyanobacteriota</taxon>
        <taxon>Cyanophyceae</taxon>
        <taxon>Desertifilales</taxon>
        <taxon>Desertifilaceae</taxon>
        <taxon>Roseofilum</taxon>
        <taxon>Roseofilum casamattae</taxon>
    </lineage>
</organism>
<evidence type="ECO:0000313" key="7">
    <source>
        <dbReference type="Proteomes" id="UP001232992"/>
    </source>
</evidence>
<proteinExistence type="inferred from homology"/>
<dbReference type="InterPro" id="IPR004294">
    <property type="entry name" value="Carotenoid_Oase"/>
</dbReference>
<dbReference type="Pfam" id="PF03055">
    <property type="entry name" value="RPE65"/>
    <property type="match status" value="1"/>
</dbReference>
<keyword evidence="4" id="KW-0408">Iron</keyword>
<evidence type="ECO:0000256" key="1">
    <source>
        <dbReference type="ARBA" id="ARBA00001954"/>
    </source>
</evidence>
<evidence type="ECO:0000256" key="3">
    <source>
        <dbReference type="ARBA" id="ARBA00022723"/>
    </source>
</evidence>
<comment type="caution">
    <text evidence="6">The sequence shown here is derived from an EMBL/GenBank/DDBJ whole genome shotgun (WGS) entry which is preliminary data.</text>
</comment>
<gene>
    <name evidence="6" type="ORF">PMH09_02115</name>
</gene>